<protein>
    <submittedName>
        <fullName evidence="1">Uncharacterized protein</fullName>
    </submittedName>
</protein>
<reference evidence="1 2" key="1">
    <citation type="journal article" date="2010" name="Stand. Genomic Sci.">
        <title>Complete genome sequence of Vulcanisaeta distributa type strain (IC-017).</title>
        <authorList>
            <person name="Mavromatis K."/>
            <person name="Sikorski J."/>
            <person name="Pabst E."/>
            <person name="Teshima H."/>
            <person name="Lapidus A."/>
            <person name="Lucas S."/>
            <person name="Nolan M."/>
            <person name="Glavina Del Rio T."/>
            <person name="Cheng J.F."/>
            <person name="Bruce D."/>
            <person name="Goodwin L."/>
            <person name="Pitluck S."/>
            <person name="Liolios K."/>
            <person name="Ivanova N."/>
            <person name="Mikhailova N."/>
            <person name="Pati A."/>
            <person name="Chen A."/>
            <person name="Palaniappan K."/>
            <person name="Land M."/>
            <person name="Hauser L."/>
            <person name="Chang Y.J."/>
            <person name="Jeffries C.D."/>
            <person name="Rohde M."/>
            <person name="Spring S."/>
            <person name="Goker M."/>
            <person name="Wirth R."/>
            <person name="Woyke T."/>
            <person name="Bristow J."/>
            <person name="Eisen J.A."/>
            <person name="Markowitz V."/>
            <person name="Hugenholtz P."/>
            <person name="Klenk H.P."/>
            <person name="Kyrpides N.C."/>
        </authorList>
    </citation>
    <scope>NUCLEOTIDE SEQUENCE [LARGE SCALE GENOMIC DNA]</scope>
    <source>
        <strain evidence="2">DSM 14429 / JCM 11212 / NBRC 100878 / IC-017</strain>
    </source>
</reference>
<dbReference type="eggNOG" id="arCOG13868">
    <property type="taxonomic scope" value="Archaea"/>
</dbReference>
<dbReference type="RefSeq" id="WP_013336720.1">
    <property type="nucleotide sequence ID" value="NC_014537.1"/>
</dbReference>
<dbReference type="Proteomes" id="UP000006681">
    <property type="component" value="Chromosome"/>
</dbReference>
<evidence type="ECO:0000313" key="2">
    <source>
        <dbReference type="Proteomes" id="UP000006681"/>
    </source>
</evidence>
<sequence>MSIRSCTESGIMCSRYLKAFDCLIVHFWFHELELTVEFIINDYGFLDSLIVEGPIFRSPGNYVQVRFEVYTKYSSIYGDVIRNHGDKEVLIRILCEGVRRELFIQYSNEDFINNPCKYAGNIRGIASNPNDDLTLKIITNVMSNLGITPLGEKSDLLLC</sequence>
<dbReference type="GeneID" id="9752554"/>
<gene>
    <name evidence="1" type="ordered locus">Vdis_1617</name>
</gene>
<organism evidence="1 2">
    <name type="scientific">Vulcanisaeta distributa (strain DSM 14429 / JCM 11212 / NBRC 100878 / IC-017)</name>
    <dbReference type="NCBI Taxonomy" id="572478"/>
    <lineage>
        <taxon>Archaea</taxon>
        <taxon>Thermoproteota</taxon>
        <taxon>Thermoprotei</taxon>
        <taxon>Thermoproteales</taxon>
        <taxon>Thermoproteaceae</taxon>
        <taxon>Vulcanisaeta</taxon>
    </lineage>
</organism>
<evidence type="ECO:0000313" key="1">
    <source>
        <dbReference type="EMBL" id="ADN50995.1"/>
    </source>
</evidence>
<name>E1QTS8_VULDI</name>
<reference evidence="2" key="2">
    <citation type="journal article" date="2010" name="Stand. Genomic Sci.">
        <title>Complete genome sequence of Vulcanisaeta distributa type strain (IC-017T).</title>
        <authorList>
            <person name="Mavromatis K."/>
            <person name="Sikorski J."/>
            <person name="Pabst E."/>
            <person name="Teshima H."/>
            <person name="Lapidus A."/>
            <person name="Lucas S."/>
            <person name="Nolan M."/>
            <person name="Glavina Del Rio T."/>
            <person name="Cheng J."/>
            <person name="Bruce D."/>
            <person name="Goodwin L."/>
            <person name="Pitluck S."/>
            <person name="Liolios K."/>
            <person name="Ivanova N."/>
            <person name="Mikhailova N."/>
            <person name="Pati A."/>
            <person name="Chen A."/>
            <person name="Palaniappan K."/>
            <person name="Land M."/>
            <person name="Hauser L."/>
            <person name="Chang Y."/>
            <person name="Jeffries C."/>
            <person name="Rohde M."/>
            <person name="Spring S."/>
            <person name="Goker M."/>
            <person name="Wirth R."/>
            <person name="Woyke T."/>
            <person name="Bristow J."/>
            <person name="Eisen J."/>
            <person name="Markowitz V."/>
            <person name="Hugenholtz P."/>
            <person name="Klenk H."/>
            <person name="Kyrpides N."/>
        </authorList>
    </citation>
    <scope>NUCLEOTIDE SEQUENCE [LARGE SCALE GENOMIC DNA]</scope>
    <source>
        <strain evidence="2">DSM 14429 / JCM 11212 / NBRC 100878 / IC-017</strain>
    </source>
</reference>
<keyword evidence="2" id="KW-1185">Reference proteome</keyword>
<proteinExistence type="predicted"/>
<dbReference type="KEGG" id="vdi:Vdis_1617"/>
<dbReference type="AlphaFoldDB" id="E1QTS8"/>
<dbReference type="EMBL" id="CP002100">
    <property type="protein sequence ID" value="ADN50995.1"/>
    <property type="molecule type" value="Genomic_DNA"/>
</dbReference>
<dbReference type="HOGENOM" id="CLU_140146_0_0_2"/>
<accession>E1QTS8</accession>